<evidence type="ECO:0000313" key="2">
    <source>
        <dbReference type="Proteomes" id="UP001597541"/>
    </source>
</evidence>
<reference evidence="2" key="1">
    <citation type="journal article" date="2019" name="Int. J. Syst. Evol. Microbiol.">
        <title>The Global Catalogue of Microorganisms (GCM) 10K type strain sequencing project: providing services to taxonomists for standard genome sequencing and annotation.</title>
        <authorList>
            <consortium name="The Broad Institute Genomics Platform"/>
            <consortium name="The Broad Institute Genome Sequencing Center for Infectious Disease"/>
            <person name="Wu L."/>
            <person name="Ma J."/>
        </authorList>
    </citation>
    <scope>NUCLEOTIDE SEQUENCE [LARGE SCALE GENOMIC DNA]</scope>
    <source>
        <strain evidence="2">KCTC 3950</strain>
    </source>
</reference>
<dbReference type="RefSeq" id="WP_377605822.1">
    <property type="nucleotide sequence ID" value="NZ_JBHUME010000013.1"/>
</dbReference>
<accession>A0ABW5PI22</accession>
<dbReference type="Proteomes" id="UP001597541">
    <property type="component" value="Unassembled WGS sequence"/>
</dbReference>
<evidence type="ECO:0000313" key="1">
    <source>
        <dbReference type="EMBL" id="MFD2614691.1"/>
    </source>
</evidence>
<comment type="caution">
    <text evidence="1">The sequence shown here is derived from an EMBL/GenBank/DDBJ whole genome shotgun (WGS) entry which is preliminary data.</text>
</comment>
<keyword evidence="2" id="KW-1185">Reference proteome</keyword>
<gene>
    <name evidence="1" type="ORF">ACFSUF_19955</name>
</gene>
<proteinExistence type="predicted"/>
<protein>
    <submittedName>
        <fullName evidence="1">Uncharacterized protein</fullName>
    </submittedName>
</protein>
<name>A0ABW5PI22_9BACL</name>
<dbReference type="EMBL" id="JBHUME010000013">
    <property type="protein sequence ID" value="MFD2614691.1"/>
    <property type="molecule type" value="Genomic_DNA"/>
</dbReference>
<sequence length="88" mass="9631">MTGNVSVQKVSIQLNHSLICGGVAIVEREGQQSCVYFDVVKSQPIRVIVGNRGKQVSEEDADLYEEALLDLFLKHNVPLKLGTYAISA</sequence>
<organism evidence="1 2">
    <name type="scientific">Paenibacillus gansuensis</name>
    <dbReference type="NCBI Taxonomy" id="306542"/>
    <lineage>
        <taxon>Bacteria</taxon>
        <taxon>Bacillati</taxon>
        <taxon>Bacillota</taxon>
        <taxon>Bacilli</taxon>
        <taxon>Bacillales</taxon>
        <taxon>Paenibacillaceae</taxon>
        <taxon>Paenibacillus</taxon>
    </lineage>
</organism>